<accession>A0AA94YIN6</accession>
<protein>
    <submittedName>
        <fullName evidence="4">UDP-glycosyltransferase UGT19</fullName>
    </submittedName>
</protein>
<evidence type="ECO:0000256" key="3">
    <source>
        <dbReference type="ARBA" id="ARBA00022679"/>
    </source>
</evidence>
<dbReference type="Pfam" id="PF00201">
    <property type="entry name" value="UDPGT"/>
    <property type="match status" value="1"/>
</dbReference>
<dbReference type="PANTHER" id="PTHR48047">
    <property type="entry name" value="GLYCOSYLTRANSFERASE"/>
    <property type="match status" value="1"/>
</dbReference>
<dbReference type="AlphaFoldDB" id="A0AA94YIN6"/>
<proteinExistence type="evidence at transcript level"/>
<keyword evidence="2" id="KW-0328">Glycosyltransferase</keyword>
<dbReference type="EMBL" id="MZ574462">
    <property type="protein sequence ID" value="UXY92017.1"/>
    <property type="molecule type" value="mRNA"/>
</dbReference>
<keyword evidence="3" id="KW-0808">Transferase</keyword>
<dbReference type="InterPro" id="IPR002213">
    <property type="entry name" value="UDP_glucos_trans"/>
</dbReference>
<dbReference type="SUPFAM" id="SSF53756">
    <property type="entry name" value="UDP-Glycosyltransferase/glycogen phosphorylase"/>
    <property type="match status" value="1"/>
</dbReference>
<evidence type="ECO:0000313" key="4">
    <source>
        <dbReference type="EMBL" id="UXY92017.1"/>
    </source>
</evidence>
<comment type="similarity">
    <text evidence="1">Belongs to the UDP-glycosyltransferase family.</text>
</comment>
<dbReference type="CDD" id="cd03784">
    <property type="entry name" value="GT1_Gtf-like"/>
    <property type="match status" value="1"/>
</dbReference>
<sequence>MEEEGSNSNNNNNNTTSCPPLKIYFLPFPTPGHMIPMVHLARVFATRSSNNNNIHVTLLTTPSNAQPLLQNKQQQFHIHTFDFPSNQVGLPPGLENLSSAKDGGTAHKVCTAVTNLLIPQIESFVKQNPPHALIPDFMFTGSFSFSHLGIPIIPFIPSSIFSACIFEAINDNSHVSLASSDSVKPSITVPGDLPHPVTLHVNPSRGFHTLARPFLQAKHNGRKHGIIVNSFAELEAGYTEYYQKLTGVTVWHLCISSLMVKNEYPSPSREIDDEYLASWLGSKEPNSVVYICFGSLCRLWREQYLEIARGIEASRQGYLWVVPKDDEEFQVPGGFGDDEGKRGMVVRGWVPQVLILNHPAIGAFFTHCGWNSVVEGTSAGLPMITMPRFAEQFFNERLVTEVHKLGVEVGAWEWSISPYGSKNKVVSWERIEKAVRMVMADDTFRKRAKEMKEKACKAVQQGGSSYHNLTSLIQSLRQTSLGG</sequence>
<evidence type="ECO:0000256" key="2">
    <source>
        <dbReference type="ARBA" id="ARBA00022676"/>
    </source>
</evidence>
<reference evidence="4" key="1">
    <citation type="submission" date="2021-07" db="EMBL/GenBank/DDBJ databases">
        <authorList>
            <person name="Zhang L."/>
            <person name="Feng X."/>
            <person name="Li C."/>
        </authorList>
    </citation>
    <scope>NUCLEOTIDE SEQUENCE</scope>
</reference>
<evidence type="ECO:0000256" key="1">
    <source>
        <dbReference type="ARBA" id="ARBA00009995"/>
    </source>
</evidence>
<name>A0AA94YIN6_GLYGL</name>
<dbReference type="FunFam" id="3.40.50.2000:FF:000060">
    <property type="entry name" value="Glycosyltransferase"/>
    <property type="match status" value="1"/>
</dbReference>
<dbReference type="Gene3D" id="3.40.50.2000">
    <property type="entry name" value="Glycogen Phosphorylase B"/>
    <property type="match status" value="2"/>
</dbReference>
<dbReference type="PANTHER" id="PTHR48047:SF182">
    <property type="entry name" value="GLYCOSYLTRANSFERASE"/>
    <property type="match status" value="1"/>
</dbReference>
<dbReference type="GO" id="GO:0035251">
    <property type="term" value="F:UDP-glucosyltransferase activity"/>
    <property type="evidence" value="ECO:0007669"/>
    <property type="project" value="TreeGrafter"/>
</dbReference>
<organism evidence="4">
    <name type="scientific">Glycyrrhiza glabra</name>
    <name type="common">Licorice</name>
    <dbReference type="NCBI Taxonomy" id="49827"/>
    <lineage>
        <taxon>Eukaryota</taxon>
        <taxon>Viridiplantae</taxon>
        <taxon>Streptophyta</taxon>
        <taxon>Embryophyta</taxon>
        <taxon>Tracheophyta</taxon>
        <taxon>Spermatophyta</taxon>
        <taxon>Magnoliopsida</taxon>
        <taxon>eudicotyledons</taxon>
        <taxon>Gunneridae</taxon>
        <taxon>Pentapetalae</taxon>
        <taxon>rosids</taxon>
        <taxon>fabids</taxon>
        <taxon>Fabales</taxon>
        <taxon>Fabaceae</taxon>
        <taxon>Papilionoideae</taxon>
        <taxon>50 kb inversion clade</taxon>
        <taxon>NPAAA clade</taxon>
        <taxon>Hologalegina</taxon>
        <taxon>IRL clade</taxon>
        <taxon>Galegeae</taxon>
        <taxon>Glycyrrhiza</taxon>
    </lineage>
</organism>